<dbReference type="GO" id="GO:0003856">
    <property type="term" value="F:3-dehydroquinate synthase activity"/>
    <property type="evidence" value="ECO:0007669"/>
    <property type="project" value="InterPro"/>
</dbReference>
<name>A0A7G9Z8H9_9EURY</name>
<comment type="function">
    <text evidence="5">Catalyzes the oxidative deamination and cyclization of 2-amino-3,7-dideoxy-D-threo-hept-6-ulosonic acid (ADH) to yield 3-dehydroquinate (DHQ), which is fed into the canonical shikimic pathway of aromatic amino acid biosynthesis.</text>
</comment>
<dbReference type="InterPro" id="IPR002812">
    <property type="entry name" value="DHQS"/>
</dbReference>
<dbReference type="AlphaFoldDB" id="A0A7G9Z8H9"/>
<dbReference type="InterPro" id="IPR030960">
    <property type="entry name" value="DHQS/DOIS_N"/>
</dbReference>
<dbReference type="InterPro" id="IPR056179">
    <property type="entry name" value="DHQS_C"/>
</dbReference>
<reference evidence="8" key="1">
    <citation type="submission" date="2020-06" db="EMBL/GenBank/DDBJ databases">
        <title>Unique genomic features of the anaerobic methanotrophic archaea.</title>
        <authorList>
            <person name="Chadwick G.L."/>
            <person name="Skennerton C.T."/>
            <person name="Laso-Perez R."/>
            <person name="Leu A.O."/>
            <person name="Speth D.R."/>
            <person name="Yu H."/>
            <person name="Morgan-Lang C."/>
            <person name="Hatzenpichler R."/>
            <person name="Goudeau D."/>
            <person name="Malmstrom R."/>
            <person name="Brazelton W.J."/>
            <person name="Woyke T."/>
            <person name="Hallam S.J."/>
            <person name="Tyson G.W."/>
            <person name="Wegener G."/>
            <person name="Boetius A."/>
            <person name="Orphan V."/>
        </authorList>
    </citation>
    <scope>NUCLEOTIDE SEQUENCE</scope>
</reference>
<dbReference type="PIRSF" id="PIRSF006655">
    <property type="entry name" value="DHQ_synth"/>
    <property type="match status" value="1"/>
</dbReference>
<proteinExistence type="inferred from homology"/>
<dbReference type="PANTHER" id="PTHR33563:SF1">
    <property type="entry name" value="3-DEHYDROQUINATE SYNTHASE"/>
    <property type="match status" value="1"/>
</dbReference>
<dbReference type="NCBIfam" id="NF002626">
    <property type="entry name" value="PRK02290.1-4"/>
    <property type="match status" value="1"/>
</dbReference>
<sequence>MKGKEKEIWIKADDSVGTWDEKKARITASLESGIDGVLVEETDIAKTKELGRIKIAAFVTNESPAKTKKEADIIVYGKNSEGDGTKPVPSDINESSVLQSLKKAAGAKPKAAYVEIRAKASEQFAVNIADYCDYVVVIGTDWKIIPLENIIAELQHKETKVITGVHTAEEVRTAFETLEHGADGVLLDTDDISEIKRAAEIRDESQMGKVSLSTARVTHVEELEMGDRVCVDTCSLMSFGEGMLVGSQSFALFMVHSESEESPYVAARPFRVNAGAVYAYVLVGEKTRYLSELTSGDGVLVVNSKGNLRKAVVGRVKIEKRPLMLVEAEVEMSGGEKRPCSIILQNAETIKLMGKTKPISVVELKEGDEVLVHVTKEARHFGIAVEEMVIEK</sequence>
<dbReference type="GO" id="GO:0102042">
    <property type="term" value="F:dehydroquinate synthase activity"/>
    <property type="evidence" value="ECO:0007669"/>
    <property type="project" value="UniProtKB-EC"/>
</dbReference>
<dbReference type="EMBL" id="MT631660">
    <property type="protein sequence ID" value="QNO56563.1"/>
    <property type="molecule type" value="Genomic_DNA"/>
</dbReference>
<keyword evidence="4 5" id="KW-0057">Aromatic amino acid biosynthesis</keyword>
<feature type="domain" description="3-dehydroquinate synthase C-terminal" evidence="7">
    <location>
        <begin position="215"/>
        <end position="392"/>
    </location>
</feature>
<evidence type="ECO:0000256" key="3">
    <source>
        <dbReference type="ARBA" id="ARBA00023027"/>
    </source>
</evidence>
<comment type="catalytic activity">
    <reaction evidence="5">
        <text>2-amino-2,3,7-trideoxy-D-lyxo-hept-6-ulosonate + NAD(+) + H2O = 3-dehydroquinate + NH4(+) + NADH + H(+)</text>
        <dbReference type="Rhea" id="RHEA:25956"/>
        <dbReference type="ChEBI" id="CHEBI:15377"/>
        <dbReference type="ChEBI" id="CHEBI:15378"/>
        <dbReference type="ChEBI" id="CHEBI:28938"/>
        <dbReference type="ChEBI" id="CHEBI:32364"/>
        <dbReference type="ChEBI" id="CHEBI:57540"/>
        <dbReference type="ChEBI" id="CHEBI:57945"/>
        <dbReference type="ChEBI" id="CHEBI:58859"/>
        <dbReference type="EC" id="1.4.1.24"/>
    </reaction>
</comment>
<protein>
    <recommendedName>
        <fullName evidence="5">3-dehydroquinate synthase</fullName>
        <shortName evidence="5">DHQ synthase</shortName>
        <ecNumber evidence="5">1.4.1.24</ecNumber>
    </recommendedName>
    <alternativeName>
        <fullName evidence="5">3-dehydroquinate synthase II</fullName>
    </alternativeName>
</protein>
<evidence type="ECO:0000256" key="2">
    <source>
        <dbReference type="ARBA" id="ARBA00023002"/>
    </source>
</evidence>
<evidence type="ECO:0000259" key="6">
    <source>
        <dbReference type="Pfam" id="PF01959"/>
    </source>
</evidence>
<keyword evidence="1 5" id="KW-0028">Amino-acid biosynthesis</keyword>
<comment type="similarity">
    <text evidence="5">Belongs to the archaeal-type DHQ synthase family.</text>
</comment>
<dbReference type="HAMAP" id="MF_01244">
    <property type="entry name" value="Arch_DHQ_synthase"/>
    <property type="match status" value="1"/>
</dbReference>
<gene>
    <name evidence="5 8" type="primary">aroB'</name>
    <name evidence="8" type="ORF">CBNJMBCK_00006</name>
</gene>
<keyword evidence="2 5" id="KW-0560">Oxidoreductase</keyword>
<dbReference type="GO" id="GO:0009073">
    <property type="term" value="P:aromatic amino acid family biosynthetic process"/>
    <property type="evidence" value="ECO:0007669"/>
    <property type="project" value="UniProtKB-UniRule"/>
</dbReference>
<evidence type="ECO:0000256" key="1">
    <source>
        <dbReference type="ARBA" id="ARBA00022605"/>
    </source>
</evidence>
<dbReference type="Pfam" id="PF26558">
    <property type="entry name" value="DHQS_2nd"/>
    <property type="match status" value="1"/>
</dbReference>
<dbReference type="GO" id="GO:0008652">
    <property type="term" value="P:amino acid biosynthetic process"/>
    <property type="evidence" value="ECO:0007669"/>
    <property type="project" value="UniProtKB-KW"/>
</dbReference>
<evidence type="ECO:0000313" key="8">
    <source>
        <dbReference type="EMBL" id="QNO56563.1"/>
    </source>
</evidence>
<dbReference type="PANTHER" id="PTHR33563">
    <property type="match status" value="1"/>
</dbReference>
<keyword evidence="3 5" id="KW-0520">NAD</keyword>
<dbReference type="EC" id="1.4.1.24" evidence="5"/>
<organism evidence="8">
    <name type="scientific">Candidatus Methanophaga sp. ANME-1 ERB7</name>
    <dbReference type="NCBI Taxonomy" id="2759913"/>
    <lineage>
        <taxon>Archaea</taxon>
        <taxon>Methanobacteriati</taxon>
        <taxon>Methanobacteriota</taxon>
        <taxon>Stenosarchaea group</taxon>
        <taxon>Methanomicrobia</taxon>
        <taxon>Candidatus Methanophagales</taxon>
        <taxon>Candidatus Methanophagaceae</taxon>
        <taxon>Candidatus Methanophaga</taxon>
    </lineage>
</organism>
<dbReference type="GO" id="GO:0051287">
    <property type="term" value="F:NAD binding"/>
    <property type="evidence" value="ECO:0007669"/>
    <property type="project" value="UniProtKB-UniRule"/>
</dbReference>
<evidence type="ECO:0000259" key="7">
    <source>
        <dbReference type="Pfam" id="PF26558"/>
    </source>
</evidence>
<dbReference type="Pfam" id="PF01959">
    <property type="entry name" value="DHQS"/>
    <property type="match status" value="1"/>
</dbReference>
<accession>A0A7G9Z8H9</accession>
<evidence type="ECO:0000256" key="4">
    <source>
        <dbReference type="ARBA" id="ARBA00023141"/>
    </source>
</evidence>
<evidence type="ECO:0000256" key="5">
    <source>
        <dbReference type="HAMAP-Rule" id="MF_01244"/>
    </source>
</evidence>
<feature type="domain" description="3-dehydroquinate synthase N-terminal" evidence="6">
    <location>
        <begin position="5"/>
        <end position="201"/>
    </location>
</feature>